<gene>
    <name evidence="2" type="ORF">SAE02_26670</name>
</gene>
<keyword evidence="1" id="KW-0812">Transmembrane</keyword>
<name>A0A512DPW8_9PROT</name>
<sequence length="64" mass="7093">MPLVIFLILVVLIAMFGFWDTLSALLGSIMMIILFAAAAAGLLVLTGMFIYHRVRKRTQTPDLP</sequence>
<evidence type="ECO:0000256" key="1">
    <source>
        <dbReference type="SAM" id="Phobius"/>
    </source>
</evidence>
<dbReference type="AlphaFoldDB" id="A0A512DPW8"/>
<feature type="transmembrane region" description="Helical" evidence="1">
    <location>
        <begin position="27"/>
        <end position="51"/>
    </location>
</feature>
<dbReference type="Proteomes" id="UP000321523">
    <property type="component" value="Unassembled WGS sequence"/>
</dbReference>
<accession>A0A512DPW8</accession>
<keyword evidence="1" id="KW-0472">Membrane</keyword>
<comment type="caution">
    <text evidence="2">The sequence shown here is derived from an EMBL/GenBank/DDBJ whole genome shotgun (WGS) entry which is preliminary data.</text>
</comment>
<proteinExistence type="predicted"/>
<organism evidence="2 3">
    <name type="scientific">Skermanella aerolata</name>
    <dbReference type="NCBI Taxonomy" id="393310"/>
    <lineage>
        <taxon>Bacteria</taxon>
        <taxon>Pseudomonadati</taxon>
        <taxon>Pseudomonadota</taxon>
        <taxon>Alphaproteobacteria</taxon>
        <taxon>Rhodospirillales</taxon>
        <taxon>Azospirillaceae</taxon>
        <taxon>Skermanella</taxon>
    </lineage>
</organism>
<keyword evidence="3" id="KW-1185">Reference proteome</keyword>
<reference evidence="2 3" key="1">
    <citation type="submission" date="2019-07" db="EMBL/GenBank/DDBJ databases">
        <title>Whole genome shotgun sequence of Skermanella aerolata NBRC 106429.</title>
        <authorList>
            <person name="Hosoyama A."/>
            <person name="Uohara A."/>
            <person name="Ohji S."/>
            <person name="Ichikawa N."/>
        </authorList>
    </citation>
    <scope>NUCLEOTIDE SEQUENCE [LARGE SCALE GENOMIC DNA]</scope>
    <source>
        <strain evidence="2 3">NBRC 106429</strain>
    </source>
</reference>
<evidence type="ECO:0000313" key="2">
    <source>
        <dbReference type="EMBL" id="GEO38519.1"/>
    </source>
</evidence>
<protein>
    <submittedName>
        <fullName evidence="2">Uncharacterized protein</fullName>
    </submittedName>
</protein>
<dbReference type="EMBL" id="BJYZ01000011">
    <property type="protein sequence ID" value="GEO38519.1"/>
    <property type="molecule type" value="Genomic_DNA"/>
</dbReference>
<dbReference type="RefSeq" id="WP_044433160.1">
    <property type="nucleotide sequence ID" value="NZ_BJYZ01000011.1"/>
</dbReference>
<evidence type="ECO:0000313" key="3">
    <source>
        <dbReference type="Proteomes" id="UP000321523"/>
    </source>
</evidence>
<keyword evidence="1" id="KW-1133">Transmembrane helix</keyword>